<dbReference type="EMBL" id="JH930469">
    <property type="protein sequence ID" value="EKM59978.1"/>
    <property type="molecule type" value="Genomic_DNA"/>
</dbReference>
<evidence type="ECO:0000256" key="8">
    <source>
        <dbReference type="PROSITE-ProRule" id="PRU00555"/>
    </source>
</evidence>
<dbReference type="STRING" id="650164.K5W7Q5"/>
<keyword evidence="3 9" id="KW-0732">Signal</keyword>
<dbReference type="GO" id="GO:0004622">
    <property type="term" value="F:phosphatidylcholine lysophospholipase activity"/>
    <property type="evidence" value="ECO:0007669"/>
    <property type="project" value="UniProtKB-EC"/>
</dbReference>
<dbReference type="SUPFAM" id="SSF52151">
    <property type="entry name" value="FabD/lysophospholipase-like"/>
    <property type="match status" value="1"/>
</dbReference>
<evidence type="ECO:0000256" key="5">
    <source>
        <dbReference type="ARBA" id="ARBA00022963"/>
    </source>
</evidence>
<organism evidence="11 12">
    <name type="scientific">Phanerochaete carnosa (strain HHB-10118-sp)</name>
    <name type="common">White-rot fungus</name>
    <name type="synonym">Peniophora carnosa</name>
    <dbReference type="NCBI Taxonomy" id="650164"/>
    <lineage>
        <taxon>Eukaryota</taxon>
        <taxon>Fungi</taxon>
        <taxon>Dikarya</taxon>
        <taxon>Basidiomycota</taxon>
        <taxon>Agaricomycotina</taxon>
        <taxon>Agaricomycetes</taxon>
        <taxon>Polyporales</taxon>
        <taxon>Phanerochaetaceae</taxon>
        <taxon>Phanerochaete</taxon>
    </lineage>
</organism>
<dbReference type="PROSITE" id="PS51210">
    <property type="entry name" value="PLA2C"/>
    <property type="match status" value="1"/>
</dbReference>
<dbReference type="FunCoup" id="K5W7Q5">
    <property type="interactions" value="212"/>
</dbReference>
<evidence type="ECO:0000256" key="2">
    <source>
        <dbReference type="ARBA" id="ARBA00013274"/>
    </source>
</evidence>
<dbReference type="GO" id="GO:0004623">
    <property type="term" value="F:phospholipase A2 activity"/>
    <property type="evidence" value="ECO:0007669"/>
    <property type="project" value="TreeGrafter"/>
</dbReference>
<dbReference type="AlphaFoldDB" id="K5W7Q5"/>
<dbReference type="GO" id="GO:0046475">
    <property type="term" value="P:glycerophospholipid catabolic process"/>
    <property type="evidence" value="ECO:0007669"/>
    <property type="project" value="TreeGrafter"/>
</dbReference>
<evidence type="ECO:0000256" key="1">
    <source>
        <dbReference type="ARBA" id="ARBA00008780"/>
    </source>
</evidence>
<accession>K5W7Q5</accession>
<evidence type="ECO:0000256" key="7">
    <source>
        <dbReference type="ARBA" id="ARBA00023180"/>
    </source>
</evidence>
<keyword evidence="6 8" id="KW-0443">Lipid metabolism</keyword>
<evidence type="ECO:0000313" key="12">
    <source>
        <dbReference type="Proteomes" id="UP000008370"/>
    </source>
</evidence>
<name>K5W7Q5_PHACS</name>
<comment type="catalytic activity">
    <reaction evidence="9">
        <text>a 1-acyl-sn-glycero-3-phosphocholine + H2O = sn-glycerol 3-phosphocholine + a fatty acid + H(+)</text>
        <dbReference type="Rhea" id="RHEA:15177"/>
        <dbReference type="ChEBI" id="CHEBI:15377"/>
        <dbReference type="ChEBI" id="CHEBI:15378"/>
        <dbReference type="ChEBI" id="CHEBI:16870"/>
        <dbReference type="ChEBI" id="CHEBI:28868"/>
        <dbReference type="ChEBI" id="CHEBI:58168"/>
        <dbReference type="EC" id="3.1.1.5"/>
    </reaction>
</comment>
<keyword evidence="12" id="KW-1185">Reference proteome</keyword>
<dbReference type="Proteomes" id="UP000008370">
    <property type="component" value="Unassembled WGS sequence"/>
</dbReference>
<evidence type="ECO:0000259" key="10">
    <source>
        <dbReference type="PROSITE" id="PS51210"/>
    </source>
</evidence>
<dbReference type="Pfam" id="PF01735">
    <property type="entry name" value="PLA2_B"/>
    <property type="match status" value="1"/>
</dbReference>
<dbReference type="InterPro" id="IPR002642">
    <property type="entry name" value="LysoPLipase_cat_dom"/>
</dbReference>
<evidence type="ECO:0000313" key="11">
    <source>
        <dbReference type="EMBL" id="EKM59978.1"/>
    </source>
</evidence>
<dbReference type="SMART" id="SM00022">
    <property type="entry name" value="PLAc"/>
    <property type="match status" value="1"/>
</dbReference>
<dbReference type="GO" id="GO:0005829">
    <property type="term" value="C:cytosol"/>
    <property type="evidence" value="ECO:0007669"/>
    <property type="project" value="TreeGrafter"/>
</dbReference>
<dbReference type="OrthoDB" id="4084751at2759"/>
<protein>
    <recommendedName>
        <fullName evidence="2 9">Lysophospholipase</fullName>
        <ecNumber evidence="2 9">3.1.1.5</ecNumber>
    </recommendedName>
</protein>
<feature type="signal peptide" evidence="9">
    <location>
        <begin position="1"/>
        <end position="19"/>
    </location>
</feature>
<dbReference type="GeneID" id="18908416"/>
<dbReference type="PANTHER" id="PTHR10728:SF33">
    <property type="entry name" value="LYSOPHOSPHOLIPASE 1-RELATED"/>
    <property type="match status" value="1"/>
</dbReference>
<dbReference type="InParanoid" id="K5W7Q5"/>
<feature type="chain" id="PRO_5005138115" description="Lysophospholipase" evidence="9">
    <location>
        <begin position="20"/>
        <end position="604"/>
    </location>
</feature>
<proteinExistence type="inferred from homology"/>
<evidence type="ECO:0000256" key="3">
    <source>
        <dbReference type="ARBA" id="ARBA00022729"/>
    </source>
</evidence>
<dbReference type="PANTHER" id="PTHR10728">
    <property type="entry name" value="CYTOSOLIC PHOSPHOLIPASE A2"/>
    <property type="match status" value="1"/>
</dbReference>
<dbReference type="Gene3D" id="3.40.1090.10">
    <property type="entry name" value="Cytosolic phospholipase A2 catalytic domain"/>
    <property type="match status" value="1"/>
</dbReference>
<keyword evidence="4 8" id="KW-0378">Hydrolase</keyword>
<dbReference type="HOGENOM" id="CLU_014602_1_0_1"/>
<evidence type="ECO:0000256" key="6">
    <source>
        <dbReference type="ARBA" id="ARBA00023098"/>
    </source>
</evidence>
<sequence length="604" mass="64058">MVSAALLATISGVLGYALAQQAAPPPAALAYTPLSSPCPANLTLVRSAGGKNSTLSPQESAYVAERRRKVLPGAFKTYLSVVERSADQQNIPLPQYLTTILGGQEHLPTMSISMSGGGMRAAIFHAAMLNAFDARNATSAGAGLAGLLQASTYLNALSGGSWTMLSMLQANFPTIQDLVFGTDSGPGGEPTGGWNSNFGIATISSNTTVEDDFVEVLLTEIAGKYEAGFPVTVADVWSRALARHFTNGTTPSNFFATNVTHGAGLRMSSIIDLPEFTNYTLPFPTVTADTISTLQNNSDLAPLAVSPLSNPIYEINLFEFGSFDDVLHSFIPISLLGSQNGTCVTNFDQISFVQAVSSDLFSTDNTSAASLDDSLLGPVVAALNENFEQPGIRLDSAAIPNPFMGIEPEKFIDHNETILVLADGGSDGENVPFQPALVKERSVDVIIAIDVSSDTVDSFADGSSLVLTQERVAQFSHQYSFPPVPSSTEVFVAQNLTTRPTFFGCNTSLDVPLVVYFANGGPPLGQTPVTNISTLVEAVPQQQVQSIMDQVFDIATQGIPINGVEKDPKFPLCLACAVADRTRARLGKKREGVCETCMTEYCYN</sequence>
<keyword evidence="7" id="KW-0325">Glycoprotein</keyword>
<dbReference type="InterPro" id="IPR016035">
    <property type="entry name" value="Acyl_Trfase/lysoPLipase"/>
</dbReference>
<reference evidence="11 12" key="1">
    <citation type="journal article" date="2012" name="BMC Genomics">
        <title>Comparative genomics of the white-rot fungi, Phanerochaete carnosa and P. chrysosporium, to elucidate the genetic basis of the distinct wood types they colonize.</title>
        <authorList>
            <person name="Suzuki H."/>
            <person name="MacDonald J."/>
            <person name="Syed K."/>
            <person name="Salamov A."/>
            <person name="Hori C."/>
            <person name="Aerts A."/>
            <person name="Henrissat B."/>
            <person name="Wiebenga A."/>
            <person name="vanKuyk P.A."/>
            <person name="Barry K."/>
            <person name="Lindquist E."/>
            <person name="LaButti K."/>
            <person name="Lapidus A."/>
            <person name="Lucas S."/>
            <person name="Coutinho P."/>
            <person name="Gong Y."/>
            <person name="Samejima M."/>
            <person name="Mahadevan R."/>
            <person name="Abou-Zaid M."/>
            <person name="de Vries R.P."/>
            <person name="Igarashi K."/>
            <person name="Yadav J.S."/>
            <person name="Grigoriev I.V."/>
            <person name="Master E.R."/>
        </authorList>
    </citation>
    <scope>NUCLEOTIDE SEQUENCE [LARGE SCALE GENOMIC DNA]</scope>
    <source>
        <strain evidence="11 12">HHB-10118-sp</strain>
    </source>
</reference>
<comment type="similarity">
    <text evidence="1 9">Belongs to the lysophospholipase family.</text>
</comment>
<evidence type="ECO:0000256" key="9">
    <source>
        <dbReference type="RuleBase" id="RU362103"/>
    </source>
</evidence>
<dbReference type="RefSeq" id="XP_007392526.1">
    <property type="nucleotide sequence ID" value="XM_007392464.1"/>
</dbReference>
<dbReference type="KEGG" id="pco:PHACADRAFT_138350"/>
<feature type="domain" description="PLA2c" evidence="10">
    <location>
        <begin position="37"/>
        <end position="604"/>
    </location>
</feature>
<keyword evidence="5 8" id="KW-0442">Lipid degradation</keyword>
<dbReference type="EC" id="3.1.1.5" evidence="2 9"/>
<evidence type="ECO:0000256" key="4">
    <source>
        <dbReference type="ARBA" id="ARBA00022801"/>
    </source>
</evidence>
<gene>
    <name evidence="11" type="ORF">PHACADRAFT_138350</name>
</gene>